<dbReference type="InterPro" id="IPR057600">
    <property type="entry name" value="TORTIFOLIA1/SINE1-2_N"/>
</dbReference>
<dbReference type="Gene3D" id="1.25.10.10">
    <property type="entry name" value="Leucine-rich Repeat Variant"/>
    <property type="match status" value="1"/>
</dbReference>
<name>A0A2S5BES6_9BASI</name>
<dbReference type="InterPro" id="IPR034085">
    <property type="entry name" value="TOG"/>
</dbReference>
<dbReference type="PROSITE" id="PS50166">
    <property type="entry name" value="IMPORTIN_B_NT"/>
    <property type="match status" value="1"/>
</dbReference>
<evidence type="ECO:0000256" key="5">
    <source>
        <dbReference type="ARBA" id="ARBA00022737"/>
    </source>
</evidence>
<evidence type="ECO:0000313" key="11">
    <source>
        <dbReference type="Proteomes" id="UP000237144"/>
    </source>
</evidence>
<evidence type="ECO:0000256" key="1">
    <source>
        <dbReference type="ARBA" id="ARBA00004123"/>
    </source>
</evidence>
<feature type="domain" description="Importin N-terminal" evidence="9">
    <location>
        <begin position="28"/>
        <end position="99"/>
    </location>
</feature>
<dbReference type="Pfam" id="PF25780">
    <property type="entry name" value="TPR_IPO5"/>
    <property type="match status" value="1"/>
</dbReference>
<keyword evidence="3" id="KW-0813">Transport</keyword>
<dbReference type="Proteomes" id="UP000237144">
    <property type="component" value="Unassembled WGS sequence"/>
</dbReference>
<evidence type="ECO:0000313" key="10">
    <source>
        <dbReference type="EMBL" id="POY75272.1"/>
    </source>
</evidence>
<protein>
    <recommendedName>
        <fullName evidence="9">Importin N-terminal domain-containing protein</fullName>
    </recommendedName>
</protein>
<dbReference type="GO" id="GO:0031267">
    <property type="term" value="F:small GTPase binding"/>
    <property type="evidence" value="ECO:0007669"/>
    <property type="project" value="InterPro"/>
</dbReference>
<gene>
    <name evidence="10" type="ORF">BMF94_1642</name>
</gene>
<organism evidence="10 11">
    <name type="scientific">Rhodotorula taiwanensis</name>
    <dbReference type="NCBI Taxonomy" id="741276"/>
    <lineage>
        <taxon>Eukaryota</taxon>
        <taxon>Fungi</taxon>
        <taxon>Dikarya</taxon>
        <taxon>Basidiomycota</taxon>
        <taxon>Pucciniomycotina</taxon>
        <taxon>Microbotryomycetes</taxon>
        <taxon>Sporidiobolales</taxon>
        <taxon>Sporidiobolaceae</taxon>
        <taxon>Rhodotorula</taxon>
    </lineage>
</organism>
<dbReference type="STRING" id="741276.A0A2S5BES6"/>
<dbReference type="GO" id="GO:0006606">
    <property type="term" value="P:protein import into nucleus"/>
    <property type="evidence" value="ECO:0007669"/>
    <property type="project" value="InterPro"/>
</dbReference>
<evidence type="ECO:0000256" key="8">
    <source>
        <dbReference type="PROSITE-ProRule" id="PRU00103"/>
    </source>
</evidence>
<dbReference type="PANTHER" id="PTHR10527">
    <property type="entry name" value="IMPORTIN BETA"/>
    <property type="match status" value="1"/>
</dbReference>
<dbReference type="OrthoDB" id="7862313at2759"/>
<dbReference type="SMART" id="SM00913">
    <property type="entry name" value="IBN_N"/>
    <property type="match status" value="1"/>
</dbReference>
<accession>A0A2S5BES6</accession>
<keyword evidence="4" id="KW-0963">Cytoplasm</keyword>
<keyword evidence="6" id="KW-0653">Protein transport</keyword>
<comment type="caution">
    <text evidence="10">The sequence shown here is derived from an EMBL/GenBank/DDBJ whole genome shotgun (WGS) entry which is preliminary data.</text>
</comment>
<dbReference type="EMBL" id="PJQD01000018">
    <property type="protein sequence ID" value="POY75272.1"/>
    <property type="molecule type" value="Genomic_DNA"/>
</dbReference>
<keyword evidence="7" id="KW-0539">Nucleus</keyword>
<keyword evidence="11" id="KW-1185">Reference proteome</keyword>
<dbReference type="AlphaFoldDB" id="A0A2S5BES6"/>
<evidence type="ECO:0000259" key="9">
    <source>
        <dbReference type="PROSITE" id="PS50166"/>
    </source>
</evidence>
<evidence type="ECO:0000256" key="3">
    <source>
        <dbReference type="ARBA" id="ARBA00022448"/>
    </source>
</evidence>
<dbReference type="Pfam" id="PF24714">
    <property type="entry name" value="TOR1L1_N"/>
    <property type="match status" value="1"/>
</dbReference>
<sequence>MADQQFTQSLFATLEQTIAPDTQVIKAATVQLNQTYYTDARCVPALFEIATSGANPAIRQLALVELRKRVSAKKHKQWLAQPQEVRAALKARLLEFLLTETNSQARTASARLVSTIARFELDKGVWPELLPWMWSMTSSTTVSHREVSLQTTFMLLDSIAIAPTSAGNKPENHIPALLTLLAKTVADPESLTVRTWSVRALGKLAEYVEPGEQYEISALQGMIPSVVQVLQQALEANDEPAAKSIFEFFDTVSLSECPIITPHITSLIEFLLRSAGNQAYDNDLRIMCLNALLFLVRFKKGKIQQLNLAGSIITALLPIGAEPEPVDIEDDAPSRTAFRVIDSLATSLPPTQVFPPLFEQVRALSASPDPNLRKSAIMAFGVVIEGCSLFIQPHLESMWPLIQNGLQDPEVVVRKAACTALGCLCEVLEEECAKQHAMLLPLISKLMGDAATQRQACVALDCLLEVLGSDIEPYIPSLMEALVQLLDSAPLSLKPTVVGAIGSAAHASKTKFAPYFDAVMQRLVQFLQLTEEGEELDLRGVSQDTVGTLAEAVGGEQFRPYYAPLMQQAIAAIGIENAPNLKECSYIFFAVVSRVYREEFAQYLPVIMPILLAAIAQEEADASEFLGGDAAADFTTGVDGDEDDGDYEDIDEDINSDDEDAFFKASTQIAIEKECAADALTEVFDHTGKHFLPYVEAAVKALLPGLDHTWHDGIRKSSVASLLGFIATLNRVSEAPKWTKGSQGNSLGPDVSQLVQAVVPQVLEMWKSEDERDVANELCNSFSAALMSVGPALIVPNYVQPICEEVSKILQRKAACQLDDDEDEEDEREQNGADQSEYDAALIGAAADLVGSLATTLGADFAPLFSGFLPDMVKYYDPARSTADRSTAIGSLAEIVNGMEGAITPFTERLFPLFVQALADPEPEVQSNAAFATGSLMYHSQTDLSSQYLPVLSALHPLFGLPRDGQAKHENAIDNACGAVSRMIVKNQQAVPLDQVLPVLLQALPLRRDMAETEWVFQALLVLLQQQNPLVLSSLDHVLAVFAKALASTRAADGSDVFYPNEGAELNAENKAKVIEIVKALAASQPEKVQQAGLATFLA</sequence>
<reference evidence="10 11" key="1">
    <citation type="journal article" date="2018" name="Front. Microbiol.">
        <title>Prospects for Fungal Bioremediation of Acidic Radioactive Waste Sites: Characterization and Genome Sequence of Rhodotorula taiwanensis MD1149.</title>
        <authorList>
            <person name="Tkavc R."/>
            <person name="Matrosova V.Y."/>
            <person name="Grichenko O.E."/>
            <person name="Gostincar C."/>
            <person name="Volpe R.P."/>
            <person name="Klimenkova P."/>
            <person name="Gaidamakova E.K."/>
            <person name="Zhou C.E."/>
            <person name="Stewart B.J."/>
            <person name="Lyman M.G."/>
            <person name="Malfatti S.A."/>
            <person name="Rubinfeld B."/>
            <person name="Courtot M."/>
            <person name="Singh J."/>
            <person name="Dalgard C.L."/>
            <person name="Hamilton T."/>
            <person name="Frey K.G."/>
            <person name="Gunde-Cimerman N."/>
            <person name="Dugan L."/>
            <person name="Daly M.J."/>
        </authorList>
    </citation>
    <scope>NUCLEOTIDE SEQUENCE [LARGE SCALE GENOMIC DNA]</scope>
    <source>
        <strain evidence="10 11">MD1149</strain>
    </source>
</reference>
<proteinExistence type="predicted"/>
<feature type="repeat" description="HEAT" evidence="8">
    <location>
        <begin position="398"/>
        <end position="436"/>
    </location>
</feature>
<evidence type="ECO:0000256" key="2">
    <source>
        <dbReference type="ARBA" id="ARBA00004496"/>
    </source>
</evidence>
<comment type="subcellular location">
    <subcellularLocation>
        <location evidence="2">Cytoplasm</location>
    </subcellularLocation>
    <subcellularLocation>
        <location evidence="1">Nucleus</location>
    </subcellularLocation>
</comment>
<dbReference type="InterPro" id="IPR011989">
    <property type="entry name" value="ARM-like"/>
</dbReference>
<dbReference type="InterPro" id="IPR057672">
    <property type="entry name" value="TPR_IPO4/5"/>
</dbReference>
<evidence type="ECO:0000256" key="4">
    <source>
        <dbReference type="ARBA" id="ARBA00022490"/>
    </source>
</evidence>
<dbReference type="InterPro" id="IPR040122">
    <property type="entry name" value="Importin_beta"/>
</dbReference>
<dbReference type="Pfam" id="PF03810">
    <property type="entry name" value="IBN_N"/>
    <property type="match status" value="1"/>
</dbReference>
<dbReference type="InterPro" id="IPR016024">
    <property type="entry name" value="ARM-type_fold"/>
</dbReference>
<dbReference type="GO" id="GO:0005737">
    <property type="term" value="C:cytoplasm"/>
    <property type="evidence" value="ECO:0007669"/>
    <property type="project" value="UniProtKB-SubCell"/>
</dbReference>
<keyword evidence="5" id="KW-0677">Repeat</keyword>
<dbReference type="InterPro" id="IPR021133">
    <property type="entry name" value="HEAT_type_2"/>
</dbReference>
<dbReference type="PROSITE" id="PS50077">
    <property type="entry name" value="HEAT_REPEAT"/>
    <property type="match status" value="1"/>
</dbReference>
<dbReference type="SMART" id="SM01349">
    <property type="entry name" value="TOG"/>
    <property type="match status" value="1"/>
</dbReference>
<evidence type="ECO:0000256" key="6">
    <source>
        <dbReference type="ARBA" id="ARBA00022927"/>
    </source>
</evidence>
<dbReference type="InterPro" id="IPR001494">
    <property type="entry name" value="Importin-beta_N"/>
</dbReference>
<evidence type="ECO:0000256" key="7">
    <source>
        <dbReference type="ARBA" id="ARBA00023242"/>
    </source>
</evidence>
<dbReference type="SUPFAM" id="SSF48371">
    <property type="entry name" value="ARM repeat"/>
    <property type="match status" value="1"/>
</dbReference>